<sequence length="435" mass="48671">MTANCIDLFSGCGGLSLGLGSAGFKTRFAVEAHDDAFATYEKNLLHRHPERHDWPSWLERRAWRAEELFSEHKTELKALRGSVDLIAGGPPCQGFTTNGLRRPDDPRSRMVDVYLNFVREVRPCLVLLENVQGFRSMPHGTGGTYEDYVRGQLVEAGYDVWSDVLRAMDWGVPQRRPRFVLIAAKAGALTGIDPFLRLRVARQKFLQVRNLGPGPTSAQDAISDLETNGDEMPLDEEWGHLGFKRLQRKASSSSSFQKLMRVESHDQPTDLRLPRHRQPAIQRMKDILSTCERGVCLRRDDRERLGIGKRSTTPLDPNAPAPTISTLPDDFVHYGAPRSMTVREHARLQSFPDWFSFQGPYTSGGKQRRNASPRFTQVGNAVPPLLAEAIGEVMLGLLPIIRDNDVSHFSEGVNMLCKGLPQNGEIHDGDIVATL</sequence>
<dbReference type="AlphaFoldDB" id="A0A2T0RPQ0"/>
<dbReference type="InterPro" id="IPR031303">
    <property type="entry name" value="C5_meth_CS"/>
</dbReference>
<dbReference type="Gene3D" id="3.40.50.150">
    <property type="entry name" value="Vaccinia Virus protein VP39"/>
    <property type="match status" value="1"/>
</dbReference>
<dbReference type="InterPro" id="IPR050390">
    <property type="entry name" value="C5-Methyltransferase"/>
</dbReference>
<evidence type="ECO:0000256" key="3">
    <source>
        <dbReference type="ARBA" id="ARBA00022679"/>
    </source>
</evidence>
<dbReference type="EMBL" id="PVTD01000005">
    <property type="protein sequence ID" value="PRY23158.1"/>
    <property type="molecule type" value="Genomic_DNA"/>
</dbReference>
<dbReference type="Pfam" id="PF00145">
    <property type="entry name" value="DNA_methylase"/>
    <property type="match status" value="1"/>
</dbReference>
<name>A0A2T0RPQ0_9RHOB</name>
<dbReference type="NCBIfam" id="TIGR00675">
    <property type="entry name" value="dcm"/>
    <property type="match status" value="1"/>
</dbReference>
<evidence type="ECO:0000313" key="11">
    <source>
        <dbReference type="Proteomes" id="UP000239480"/>
    </source>
</evidence>
<dbReference type="PROSITE" id="PS51679">
    <property type="entry name" value="SAM_MT_C5"/>
    <property type="match status" value="1"/>
</dbReference>
<dbReference type="SUPFAM" id="SSF53335">
    <property type="entry name" value="S-adenosyl-L-methionine-dependent methyltransferases"/>
    <property type="match status" value="1"/>
</dbReference>
<dbReference type="GO" id="GO:0032259">
    <property type="term" value="P:methylation"/>
    <property type="evidence" value="ECO:0007669"/>
    <property type="project" value="UniProtKB-KW"/>
</dbReference>
<organism evidence="10 11">
    <name type="scientific">Aliiruegeria haliotis</name>
    <dbReference type="NCBI Taxonomy" id="1280846"/>
    <lineage>
        <taxon>Bacteria</taxon>
        <taxon>Pseudomonadati</taxon>
        <taxon>Pseudomonadota</taxon>
        <taxon>Alphaproteobacteria</taxon>
        <taxon>Rhodobacterales</taxon>
        <taxon>Roseobacteraceae</taxon>
        <taxon>Aliiruegeria</taxon>
    </lineage>
</organism>
<keyword evidence="4 7" id="KW-0949">S-adenosyl-L-methionine</keyword>
<dbReference type="PRINTS" id="PR00105">
    <property type="entry name" value="C5METTRFRASE"/>
</dbReference>
<accession>A0A2T0RPQ0</accession>
<reference evidence="10 11" key="1">
    <citation type="submission" date="2018-03" db="EMBL/GenBank/DDBJ databases">
        <title>Genomic Encyclopedia of Archaeal and Bacterial Type Strains, Phase II (KMG-II): from individual species to whole genera.</title>
        <authorList>
            <person name="Goeker M."/>
        </authorList>
    </citation>
    <scope>NUCLEOTIDE SEQUENCE [LARGE SCALE GENOMIC DNA]</scope>
    <source>
        <strain evidence="10 11">DSM 29328</strain>
    </source>
</reference>
<gene>
    <name evidence="10" type="ORF">CLV78_105212</name>
</gene>
<evidence type="ECO:0000256" key="9">
    <source>
        <dbReference type="SAM" id="MobiDB-lite"/>
    </source>
</evidence>
<dbReference type="InterPro" id="IPR029063">
    <property type="entry name" value="SAM-dependent_MTases_sf"/>
</dbReference>
<comment type="similarity">
    <text evidence="7 8">Belongs to the class I-like SAM-binding methyltransferase superfamily. C5-methyltransferase family.</text>
</comment>
<dbReference type="InterPro" id="IPR001525">
    <property type="entry name" value="C5_MeTfrase"/>
</dbReference>
<evidence type="ECO:0000313" key="10">
    <source>
        <dbReference type="EMBL" id="PRY23158.1"/>
    </source>
</evidence>
<feature type="region of interest" description="Disordered" evidence="9">
    <location>
        <begin position="307"/>
        <end position="326"/>
    </location>
</feature>
<evidence type="ECO:0000256" key="4">
    <source>
        <dbReference type="ARBA" id="ARBA00022691"/>
    </source>
</evidence>
<keyword evidence="5" id="KW-0680">Restriction system</keyword>
<dbReference type="GO" id="GO:0009307">
    <property type="term" value="P:DNA restriction-modification system"/>
    <property type="evidence" value="ECO:0007669"/>
    <property type="project" value="UniProtKB-KW"/>
</dbReference>
<evidence type="ECO:0000256" key="1">
    <source>
        <dbReference type="ARBA" id="ARBA00011975"/>
    </source>
</evidence>
<evidence type="ECO:0000256" key="6">
    <source>
        <dbReference type="ARBA" id="ARBA00047422"/>
    </source>
</evidence>
<dbReference type="Gene3D" id="3.90.120.10">
    <property type="entry name" value="DNA Methylase, subunit A, domain 2"/>
    <property type="match status" value="1"/>
</dbReference>
<dbReference type="OrthoDB" id="9813719at2"/>
<protein>
    <recommendedName>
        <fullName evidence="1">DNA (cytosine-5-)-methyltransferase</fullName>
        <ecNumber evidence="1">2.1.1.37</ecNumber>
    </recommendedName>
</protein>
<evidence type="ECO:0000256" key="7">
    <source>
        <dbReference type="PROSITE-ProRule" id="PRU01016"/>
    </source>
</evidence>
<dbReference type="EC" id="2.1.1.37" evidence="1"/>
<dbReference type="PANTHER" id="PTHR10629">
    <property type="entry name" value="CYTOSINE-SPECIFIC METHYLTRANSFERASE"/>
    <property type="match status" value="1"/>
</dbReference>
<dbReference type="GO" id="GO:0003886">
    <property type="term" value="F:DNA (cytosine-5-)-methyltransferase activity"/>
    <property type="evidence" value="ECO:0007669"/>
    <property type="project" value="UniProtKB-EC"/>
</dbReference>
<dbReference type="PANTHER" id="PTHR10629:SF52">
    <property type="entry name" value="DNA (CYTOSINE-5)-METHYLTRANSFERASE 1"/>
    <property type="match status" value="1"/>
</dbReference>
<keyword evidence="2 7" id="KW-0489">Methyltransferase</keyword>
<evidence type="ECO:0000256" key="5">
    <source>
        <dbReference type="ARBA" id="ARBA00022747"/>
    </source>
</evidence>
<evidence type="ECO:0000256" key="8">
    <source>
        <dbReference type="RuleBase" id="RU000416"/>
    </source>
</evidence>
<keyword evidence="3 7" id="KW-0808">Transferase</keyword>
<dbReference type="PROSITE" id="PS00095">
    <property type="entry name" value="C5_MTASE_2"/>
    <property type="match status" value="1"/>
</dbReference>
<dbReference type="Proteomes" id="UP000239480">
    <property type="component" value="Unassembled WGS sequence"/>
</dbReference>
<evidence type="ECO:0000256" key="2">
    <source>
        <dbReference type="ARBA" id="ARBA00022603"/>
    </source>
</evidence>
<keyword evidence="11" id="KW-1185">Reference proteome</keyword>
<proteinExistence type="inferred from homology"/>
<comment type="caution">
    <text evidence="10">The sequence shown here is derived from an EMBL/GenBank/DDBJ whole genome shotgun (WGS) entry which is preliminary data.</text>
</comment>
<feature type="active site" evidence="7">
    <location>
        <position position="92"/>
    </location>
</feature>
<comment type="catalytic activity">
    <reaction evidence="6">
        <text>a 2'-deoxycytidine in DNA + S-adenosyl-L-methionine = a 5-methyl-2'-deoxycytidine in DNA + S-adenosyl-L-homocysteine + H(+)</text>
        <dbReference type="Rhea" id="RHEA:13681"/>
        <dbReference type="Rhea" id="RHEA-COMP:11369"/>
        <dbReference type="Rhea" id="RHEA-COMP:11370"/>
        <dbReference type="ChEBI" id="CHEBI:15378"/>
        <dbReference type="ChEBI" id="CHEBI:57856"/>
        <dbReference type="ChEBI" id="CHEBI:59789"/>
        <dbReference type="ChEBI" id="CHEBI:85452"/>
        <dbReference type="ChEBI" id="CHEBI:85454"/>
        <dbReference type="EC" id="2.1.1.37"/>
    </reaction>
</comment>